<evidence type="ECO:0000256" key="8">
    <source>
        <dbReference type="PROSITE-ProRule" id="PRU00042"/>
    </source>
</evidence>
<dbReference type="FunFam" id="3.30.160.60:FF:000340">
    <property type="entry name" value="zinc finger protein 473 isoform X1"/>
    <property type="match status" value="1"/>
</dbReference>
<dbReference type="OrthoDB" id="10027876at2759"/>
<evidence type="ECO:0000256" key="6">
    <source>
        <dbReference type="ARBA" id="ARBA00022833"/>
    </source>
</evidence>
<keyword evidence="5 8" id="KW-0863">Zinc-finger</keyword>
<dbReference type="AlphaFoldDB" id="A0A6P7YPS1"/>
<evidence type="ECO:0000256" key="4">
    <source>
        <dbReference type="ARBA" id="ARBA00022737"/>
    </source>
</evidence>
<dbReference type="GeneID" id="115473999"/>
<dbReference type="Proteomes" id="UP000515156">
    <property type="component" value="Chromosome 7"/>
</dbReference>
<dbReference type="InterPro" id="IPR001909">
    <property type="entry name" value="KRAB"/>
</dbReference>
<comment type="subcellular location">
    <subcellularLocation>
        <location evidence="1">Nucleus</location>
    </subcellularLocation>
</comment>
<dbReference type="RefSeq" id="XP_030065119.1">
    <property type="nucleotide sequence ID" value="XM_030209259.1"/>
</dbReference>
<dbReference type="GO" id="GO:0008270">
    <property type="term" value="F:zinc ion binding"/>
    <property type="evidence" value="ECO:0007669"/>
    <property type="project" value="UniProtKB-KW"/>
</dbReference>
<dbReference type="PANTHER" id="PTHR24381:SF115">
    <property type="entry name" value="ZINC FINGER PROTEIN 582"/>
    <property type="match status" value="1"/>
</dbReference>
<feature type="domain" description="C2H2-type" evidence="9">
    <location>
        <begin position="456"/>
        <end position="483"/>
    </location>
</feature>
<feature type="domain" description="C2H2-type" evidence="9">
    <location>
        <begin position="428"/>
        <end position="455"/>
    </location>
</feature>
<keyword evidence="7" id="KW-0539">Nucleus</keyword>
<keyword evidence="4" id="KW-0677">Repeat</keyword>
<dbReference type="PROSITE" id="PS50157">
    <property type="entry name" value="ZINC_FINGER_C2H2_2"/>
    <property type="match status" value="4"/>
</dbReference>
<dbReference type="InterPro" id="IPR036051">
    <property type="entry name" value="KRAB_dom_sf"/>
</dbReference>
<feature type="domain" description="C2H2-type" evidence="9">
    <location>
        <begin position="400"/>
        <end position="427"/>
    </location>
</feature>
<gene>
    <name evidence="12" type="primary">LOC115473999</name>
</gene>
<dbReference type="CDD" id="cd07765">
    <property type="entry name" value="KRAB_A-box"/>
    <property type="match status" value="1"/>
</dbReference>
<accession>A0A6P7YPS1</accession>
<keyword evidence="6" id="KW-0862">Zinc</keyword>
<evidence type="ECO:0000313" key="11">
    <source>
        <dbReference type="Proteomes" id="UP000515156"/>
    </source>
</evidence>
<dbReference type="SUPFAM" id="SSF57667">
    <property type="entry name" value="beta-beta-alpha zinc fingers"/>
    <property type="match status" value="4"/>
</dbReference>
<keyword evidence="11" id="KW-1185">Reference proteome</keyword>
<dbReference type="Gene3D" id="6.10.140.140">
    <property type="match status" value="1"/>
</dbReference>
<dbReference type="InterPro" id="IPR013087">
    <property type="entry name" value="Znf_C2H2_type"/>
</dbReference>
<dbReference type="SMART" id="SM00355">
    <property type="entry name" value="ZnF_C2H2"/>
    <property type="match status" value="4"/>
</dbReference>
<reference evidence="12" key="1">
    <citation type="submission" date="2025-08" db="UniProtKB">
        <authorList>
            <consortium name="RefSeq"/>
        </authorList>
    </citation>
    <scope>IDENTIFICATION</scope>
</reference>
<dbReference type="PROSITE" id="PS00028">
    <property type="entry name" value="ZINC_FINGER_C2H2_1"/>
    <property type="match status" value="4"/>
</dbReference>
<dbReference type="PANTHER" id="PTHR24381">
    <property type="entry name" value="ZINC FINGER PROTEIN"/>
    <property type="match status" value="1"/>
</dbReference>
<dbReference type="GO" id="GO:0005634">
    <property type="term" value="C:nucleus"/>
    <property type="evidence" value="ECO:0007669"/>
    <property type="project" value="UniProtKB-SubCell"/>
</dbReference>
<evidence type="ECO:0000259" key="9">
    <source>
        <dbReference type="PROSITE" id="PS50157"/>
    </source>
</evidence>
<dbReference type="Pfam" id="PF01352">
    <property type="entry name" value="KRAB"/>
    <property type="match status" value="1"/>
</dbReference>
<protein>
    <submittedName>
        <fullName evidence="12">Zinc finger protein 569-like</fullName>
    </submittedName>
</protein>
<dbReference type="FunFam" id="3.30.160.60:FF:001627">
    <property type="entry name" value="Zinc finger protein 655"/>
    <property type="match status" value="1"/>
</dbReference>
<keyword evidence="3" id="KW-0479">Metal-binding</keyword>
<evidence type="ECO:0000256" key="7">
    <source>
        <dbReference type="ARBA" id="ARBA00023242"/>
    </source>
</evidence>
<dbReference type="InterPro" id="IPR036236">
    <property type="entry name" value="Znf_C2H2_sf"/>
</dbReference>
<dbReference type="GO" id="GO:0000981">
    <property type="term" value="F:DNA-binding transcription factor activity, RNA polymerase II-specific"/>
    <property type="evidence" value="ECO:0007669"/>
    <property type="project" value="TreeGrafter"/>
</dbReference>
<evidence type="ECO:0000256" key="3">
    <source>
        <dbReference type="ARBA" id="ARBA00022723"/>
    </source>
</evidence>
<dbReference type="PROSITE" id="PS50805">
    <property type="entry name" value="KRAB"/>
    <property type="match status" value="1"/>
</dbReference>
<comment type="similarity">
    <text evidence="2">Belongs to the krueppel C2H2-type zinc-finger protein family.</text>
</comment>
<feature type="domain" description="KRAB" evidence="10">
    <location>
        <begin position="11"/>
        <end position="82"/>
    </location>
</feature>
<evidence type="ECO:0000313" key="12">
    <source>
        <dbReference type="RefSeq" id="XP_030065119.1"/>
    </source>
</evidence>
<dbReference type="SMART" id="SM00349">
    <property type="entry name" value="KRAB"/>
    <property type="match status" value="1"/>
</dbReference>
<dbReference type="InParanoid" id="A0A6P7YPS1"/>
<evidence type="ECO:0000256" key="1">
    <source>
        <dbReference type="ARBA" id="ARBA00004123"/>
    </source>
</evidence>
<dbReference type="Pfam" id="PF00096">
    <property type="entry name" value="zf-C2H2"/>
    <property type="match status" value="3"/>
</dbReference>
<dbReference type="GO" id="GO:0000977">
    <property type="term" value="F:RNA polymerase II transcription regulatory region sequence-specific DNA binding"/>
    <property type="evidence" value="ECO:0007669"/>
    <property type="project" value="TreeGrafter"/>
</dbReference>
<sequence>MSQKRSAQASVTFHDVAIYFSEKEWQLLEEWQKELYRNVIKMIHGALTSLGHIIVNPGVVFRIKKEKTPYLWDPCDSEGQERMKDPPPCYLSHSPDVFFRIKQEDDPNLRDFHDPEERECISDTITMTDHQIITSILSLSLKSEEEAHTMSDEDPTTIFTRDSVASPDSILELTVGEELFFRDHEDFDGIEHTKSPNAVDPVVITDSILEVKVEEESHIRNHQDSVERGYLNSPSTESGSMTMLEKGQKGCTEKIKLFEKISGKAEDNIHKCFAKGISIVRQQKPNWNYRDPLDFRPETLETTKFVTKISKLTNLIAQQRVSEEQMDRYTGFLKDRRTTKRKQYEYSEYEQNFSKTSSIRGHLKSCNRDRPYKCSDCERSFMERSALIYHLASHRGDKPYKCAECERAFSRNSGLQSHMRTHTGEKPYICIVCEKSFSQASALQRHFRTHTGEKPYKCIECERNFSRNDSLRRHLRCHNGRSQKWFQFS</sequence>
<name>A0A6P7YPS1_9AMPH</name>
<organism evidence="11 12">
    <name type="scientific">Microcaecilia unicolor</name>
    <dbReference type="NCBI Taxonomy" id="1415580"/>
    <lineage>
        <taxon>Eukaryota</taxon>
        <taxon>Metazoa</taxon>
        <taxon>Chordata</taxon>
        <taxon>Craniata</taxon>
        <taxon>Vertebrata</taxon>
        <taxon>Euteleostomi</taxon>
        <taxon>Amphibia</taxon>
        <taxon>Gymnophiona</taxon>
        <taxon>Siphonopidae</taxon>
        <taxon>Microcaecilia</taxon>
    </lineage>
</organism>
<dbReference type="Pfam" id="PF13912">
    <property type="entry name" value="zf-C2H2_6"/>
    <property type="match status" value="1"/>
</dbReference>
<evidence type="ECO:0000256" key="2">
    <source>
        <dbReference type="ARBA" id="ARBA00006991"/>
    </source>
</evidence>
<feature type="domain" description="C2H2-type" evidence="9">
    <location>
        <begin position="372"/>
        <end position="399"/>
    </location>
</feature>
<evidence type="ECO:0000259" key="10">
    <source>
        <dbReference type="PROSITE" id="PS50805"/>
    </source>
</evidence>
<evidence type="ECO:0000256" key="5">
    <source>
        <dbReference type="ARBA" id="ARBA00022771"/>
    </source>
</evidence>
<dbReference type="SUPFAM" id="SSF109640">
    <property type="entry name" value="KRAB domain (Kruppel-associated box)"/>
    <property type="match status" value="1"/>
</dbReference>
<dbReference type="Gene3D" id="3.30.160.60">
    <property type="entry name" value="Classic Zinc Finger"/>
    <property type="match status" value="4"/>
</dbReference>
<dbReference type="FunFam" id="3.30.160.60:FF:002343">
    <property type="entry name" value="Zinc finger protein 33A"/>
    <property type="match status" value="2"/>
</dbReference>
<dbReference type="KEGG" id="muo:115473999"/>
<proteinExistence type="inferred from homology"/>